<keyword evidence="3" id="KW-1185">Reference proteome</keyword>
<evidence type="ECO:0000313" key="2">
    <source>
        <dbReference type="EMBL" id="KPV53558.1"/>
    </source>
</evidence>
<evidence type="ECO:0000313" key="3">
    <source>
        <dbReference type="Proteomes" id="UP000050509"/>
    </source>
</evidence>
<proteinExistence type="predicted"/>
<gene>
    <name evidence="2" type="ORF">SE17_08955</name>
</gene>
<reference evidence="2 3" key="1">
    <citation type="submission" date="2015-09" db="EMBL/GenBank/DDBJ databases">
        <title>Draft genome sequence of Kouleothrix aurantiaca JCM 19913.</title>
        <authorList>
            <person name="Hemp J."/>
        </authorList>
    </citation>
    <scope>NUCLEOTIDE SEQUENCE [LARGE SCALE GENOMIC DNA]</scope>
    <source>
        <strain evidence="2 3">COM-B</strain>
    </source>
</reference>
<sequence length="74" mass="8050">MQEEMLTPKEAAAAIGVSDQTIYNWIAAGIFRGVVARGIVKPRYLISASEVERVKREGNYGPITGNKIAHYATA</sequence>
<organism evidence="2 3">
    <name type="scientific">Kouleothrix aurantiaca</name>
    <dbReference type="NCBI Taxonomy" id="186479"/>
    <lineage>
        <taxon>Bacteria</taxon>
        <taxon>Bacillati</taxon>
        <taxon>Chloroflexota</taxon>
        <taxon>Chloroflexia</taxon>
        <taxon>Chloroflexales</taxon>
        <taxon>Roseiflexineae</taxon>
        <taxon>Roseiflexaceae</taxon>
        <taxon>Kouleothrix</taxon>
    </lineage>
</organism>
<accession>A0A0P9FK49</accession>
<dbReference type="EMBL" id="LJCR01000230">
    <property type="protein sequence ID" value="KPV53558.1"/>
    <property type="molecule type" value="Genomic_DNA"/>
</dbReference>
<dbReference type="SUPFAM" id="SSF46955">
    <property type="entry name" value="Putative DNA-binding domain"/>
    <property type="match status" value="1"/>
</dbReference>
<name>A0A0P9FK49_9CHLR</name>
<protein>
    <recommendedName>
        <fullName evidence="1">Helix-turn-helix domain-containing protein</fullName>
    </recommendedName>
</protein>
<feature type="domain" description="Helix-turn-helix" evidence="1">
    <location>
        <begin position="5"/>
        <end position="57"/>
    </location>
</feature>
<comment type="caution">
    <text evidence="2">The sequence shown here is derived from an EMBL/GenBank/DDBJ whole genome shotgun (WGS) entry which is preliminary data.</text>
</comment>
<dbReference type="AlphaFoldDB" id="A0A0P9FK49"/>
<dbReference type="InterPro" id="IPR041657">
    <property type="entry name" value="HTH_17"/>
</dbReference>
<evidence type="ECO:0000259" key="1">
    <source>
        <dbReference type="Pfam" id="PF12728"/>
    </source>
</evidence>
<dbReference type="InterPro" id="IPR009061">
    <property type="entry name" value="DNA-bd_dom_put_sf"/>
</dbReference>
<dbReference type="Proteomes" id="UP000050509">
    <property type="component" value="Unassembled WGS sequence"/>
</dbReference>
<dbReference type="Pfam" id="PF12728">
    <property type="entry name" value="HTH_17"/>
    <property type="match status" value="1"/>
</dbReference>